<dbReference type="AlphaFoldDB" id="A0A385DEV5"/>
<reference evidence="1 2" key="1">
    <citation type="submission" date="2018-08" db="EMBL/GenBank/DDBJ databases">
        <authorList>
            <person name="Ferrada E.E."/>
            <person name="Latorre B.A."/>
        </authorList>
    </citation>
    <scope>NUCLEOTIDE SEQUENCE [LARGE SCALE GENOMIC DNA]</scope>
    <source>
        <strain evidence="1 2">VK-A60T</strain>
    </source>
</reference>
<name>A0A385DEV5_9ACTN</name>
<evidence type="ECO:0000313" key="1">
    <source>
        <dbReference type="EMBL" id="AXQ56519.1"/>
    </source>
</evidence>
<organism evidence="1 2">
    <name type="scientific">Streptomyces koyangensis</name>
    <dbReference type="NCBI Taxonomy" id="188770"/>
    <lineage>
        <taxon>Bacteria</taxon>
        <taxon>Bacillati</taxon>
        <taxon>Actinomycetota</taxon>
        <taxon>Actinomycetes</taxon>
        <taxon>Kitasatosporales</taxon>
        <taxon>Streptomycetaceae</taxon>
        <taxon>Streptomyces</taxon>
        <taxon>Streptomyces aurantiacus group</taxon>
    </lineage>
</organism>
<accession>A0A385DEV5</accession>
<dbReference type="RefSeq" id="WP_117349898.1">
    <property type="nucleotide sequence ID" value="NZ_CP031742.1"/>
</dbReference>
<dbReference type="EMBL" id="CP031742">
    <property type="protein sequence ID" value="AXQ56519.1"/>
    <property type="molecule type" value="Genomic_DNA"/>
</dbReference>
<proteinExistence type="predicted"/>
<dbReference type="Proteomes" id="UP000259636">
    <property type="component" value="Chromosome"/>
</dbReference>
<dbReference type="KEGG" id="sky:D0C37_19275"/>
<sequence length="93" mass="9856">MNAYEGEALTLTMSLSDAEELGVEALLDLVEAGRAVTLENPGGEPVAVVPAERVMRVRGLTKVEEEIRRLLAGVLGEEALRGGEEGDGVRPRA</sequence>
<dbReference type="GeneID" id="300116295"/>
<gene>
    <name evidence="1" type="ORF">D0C37_19275</name>
</gene>
<evidence type="ECO:0000313" key="2">
    <source>
        <dbReference type="Proteomes" id="UP000259636"/>
    </source>
</evidence>
<protein>
    <submittedName>
        <fullName evidence="1">Uncharacterized protein</fullName>
    </submittedName>
</protein>